<proteinExistence type="predicted"/>
<dbReference type="EMBL" id="RCHU02000015">
    <property type="protein sequence ID" value="KAL3570015.1"/>
    <property type="molecule type" value="Genomic_DNA"/>
</dbReference>
<dbReference type="Proteomes" id="UP000309997">
    <property type="component" value="Unassembled WGS sequence"/>
</dbReference>
<evidence type="ECO:0000313" key="1">
    <source>
        <dbReference type="EMBL" id="KAL3570015.1"/>
    </source>
</evidence>
<sequence length="101" mass="11455">MWVAGPCRQGTLWRGVSIDGGTRGCPHVKDEVKTKLGYHLLQPMHDVDYGGVVLSYLGQHVYDVFIGLDQRTWAVGPEFSPLKFWFLYYTDGSFSFRILLG</sequence>
<accession>A0ACC4AV20</accession>
<name>A0ACC4AV20_POPAL</name>
<gene>
    <name evidence="1" type="ORF">D5086_027264</name>
</gene>
<keyword evidence="2" id="KW-1185">Reference proteome</keyword>
<evidence type="ECO:0000313" key="2">
    <source>
        <dbReference type="Proteomes" id="UP000309997"/>
    </source>
</evidence>
<comment type="caution">
    <text evidence="1">The sequence shown here is derived from an EMBL/GenBank/DDBJ whole genome shotgun (WGS) entry which is preliminary data.</text>
</comment>
<protein>
    <submittedName>
        <fullName evidence="1">Uncharacterized protein</fullName>
    </submittedName>
</protein>
<reference evidence="1 2" key="1">
    <citation type="journal article" date="2024" name="Plant Biotechnol. J.">
        <title>Genome and CRISPR/Cas9 system of a widespread forest tree (Populus alba) in the world.</title>
        <authorList>
            <person name="Liu Y.J."/>
            <person name="Jiang P.F."/>
            <person name="Han X.M."/>
            <person name="Li X.Y."/>
            <person name="Wang H.M."/>
            <person name="Wang Y.J."/>
            <person name="Wang X.X."/>
            <person name="Zeng Q.Y."/>
        </authorList>
    </citation>
    <scope>NUCLEOTIDE SEQUENCE [LARGE SCALE GENOMIC DNA]</scope>
    <source>
        <strain evidence="2">cv. PAL-ZL1</strain>
    </source>
</reference>
<organism evidence="1 2">
    <name type="scientific">Populus alba</name>
    <name type="common">White poplar</name>
    <dbReference type="NCBI Taxonomy" id="43335"/>
    <lineage>
        <taxon>Eukaryota</taxon>
        <taxon>Viridiplantae</taxon>
        <taxon>Streptophyta</taxon>
        <taxon>Embryophyta</taxon>
        <taxon>Tracheophyta</taxon>
        <taxon>Spermatophyta</taxon>
        <taxon>Magnoliopsida</taxon>
        <taxon>eudicotyledons</taxon>
        <taxon>Gunneridae</taxon>
        <taxon>Pentapetalae</taxon>
        <taxon>rosids</taxon>
        <taxon>fabids</taxon>
        <taxon>Malpighiales</taxon>
        <taxon>Salicaceae</taxon>
        <taxon>Saliceae</taxon>
        <taxon>Populus</taxon>
    </lineage>
</organism>